<gene>
    <name evidence="1" type="ORF">NDU88_008672</name>
</gene>
<dbReference type="Proteomes" id="UP001066276">
    <property type="component" value="Chromosome 9"/>
</dbReference>
<evidence type="ECO:0000313" key="1">
    <source>
        <dbReference type="EMBL" id="KAJ1111336.1"/>
    </source>
</evidence>
<evidence type="ECO:0000313" key="2">
    <source>
        <dbReference type="Proteomes" id="UP001066276"/>
    </source>
</evidence>
<dbReference type="AlphaFoldDB" id="A0AAV7N5M4"/>
<reference evidence="1" key="1">
    <citation type="journal article" date="2022" name="bioRxiv">
        <title>Sequencing and chromosome-scale assembly of the giantPleurodeles waltlgenome.</title>
        <authorList>
            <person name="Brown T."/>
            <person name="Elewa A."/>
            <person name="Iarovenko S."/>
            <person name="Subramanian E."/>
            <person name="Araus A.J."/>
            <person name="Petzold A."/>
            <person name="Susuki M."/>
            <person name="Suzuki K.-i.T."/>
            <person name="Hayashi T."/>
            <person name="Toyoda A."/>
            <person name="Oliveira C."/>
            <person name="Osipova E."/>
            <person name="Leigh N.D."/>
            <person name="Simon A."/>
            <person name="Yun M.H."/>
        </authorList>
    </citation>
    <scope>NUCLEOTIDE SEQUENCE</scope>
    <source>
        <strain evidence="1">20211129_DDA</strain>
        <tissue evidence="1">Liver</tissue>
    </source>
</reference>
<dbReference type="EMBL" id="JANPWB010000013">
    <property type="protein sequence ID" value="KAJ1111336.1"/>
    <property type="molecule type" value="Genomic_DNA"/>
</dbReference>
<organism evidence="1 2">
    <name type="scientific">Pleurodeles waltl</name>
    <name type="common">Iberian ribbed newt</name>
    <dbReference type="NCBI Taxonomy" id="8319"/>
    <lineage>
        <taxon>Eukaryota</taxon>
        <taxon>Metazoa</taxon>
        <taxon>Chordata</taxon>
        <taxon>Craniata</taxon>
        <taxon>Vertebrata</taxon>
        <taxon>Euteleostomi</taxon>
        <taxon>Amphibia</taxon>
        <taxon>Batrachia</taxon>
        <taxon>Caudata</taxon>
        <taxon>Salamandroidea</taxon>
        <taxon>Salamandridae</taxon>
        <taxon>Pleurodelinae</taxon>
        <taxon>Pleurodeles</taxon>
    </lineage>
</organism>
<protein>
    <submittedName>
        <fullName evidence="1">Uncharacterized protein</fullName>
    </submittedName>
</protein>
<sequence length="156" mass="16894">MNRSDPPRVGVACLREGVAAREWAWPPSLKAFPHADGWFELRCGRGLVVEQPLMNGSDPWARPVCVTVSRTRIGRSRCVGVAWRSVGVSRSRMCGSRLGWAWPEAMGRGRALRGCLPLQGGRARQCGRGPRPRGVVCPCVGVARVRGAPAQPQSAL</sequence>
<name>A0AAV7N5M4_PLEWA</name>
<keyword evidence="2" id="KW-1185">Reference proteome</keyword>
<proteinExistence type="predicted"/>
<comment type="caution">
    <text evidence="1">The sequence shown here is derived from an EMBL/GenBank/DDBJ whole genome shotgun (WGS) entry which is preliminary data.</text>
</comment>
<accession>A0AAV7N5M4</accession>